<dbReference type="Proteomes" id="UP000714618">
    <property type="component" value="Unassembled WGS sequence"/>
</dbReference>
<evidence type="ECO:0000313" key="1">
    <source>
        <dbReference type="EMBL" id="CAD0090228.1"/>
    </source>
</evidence>
<evidence type="ECO:0000313" key="2">
    <source>
        <dbReference type="Proteomes" id="UP000714618"/>
    </source>
</evidence>
<dbReference type="OrthoDB" id="4424523at2759"/>
<keyword evidence="2" id="KW-1185">Reference proteome</keyword>
<dbReference type="EMBL" id="CAIJEO010000004">
    <property type="protein sequence ID" value="CAD0090228.1"/>
    <property type="molecule type" value="Genomic_DNA"/>
</dbReference>
<reference evidence="1" key="1">
    <citation type="submission" date="2020-06" db="EMBL/GenBank/DDBJ databases">
        <authorList>
            <person name="Onetto C."/>
        </authorList>
    </citation>
    <scope>NUCLEOTIDE SEQUENCE</scope>
</reference>
<sequence length="177" mass="21048">MINTWNMHAYKTSEEATLIQSWQQHWWFDDKSQFENASVEQLRKHHKTTWLASLSEKERRRYRPEQLMFFVVDKEVLDSVRPHSTDLSEHQGDYPYLKAWDSNSPAADDGDYPGWMNVKVPVLRDLYEMAVFLDAETMRALRSRSRDYFNSYLVHMEDDHFGDQEEEEHAEEEGGPA</sequence>
<name>A0A9N8JLU8_9PEZI</name>
<gene>
    <name evidence="1" type="ORF">AWRI4233_LOCUS2584</name>
</gene>
<organism evidence="1 2">
    <name type="scientific">Aureobasidium mustum</name>
    <dbReference type="NCBI Taxonomy" id="2773714"/>
    <lineage>
        <taxon>Eukaryota</taxon>
        <taxon>Fungi</taxon>
        <taxon>Dikarya</taxon>
        <taxon>Ascomycota</taxon>
        <taxon>Pezizomycotina</taxon>
        <taxon>Dothideomycetes</taxon>
        <taxon>Dothideomycetidae</taxon>
        <taxon>Dothideales</taxon>
        <taxon>Saccotheciaceae</taxon>
        <taxon>Aureobasidium</taxon>
    </lineage>
</organism>
<proteinExistence type="predicted"/>
<comment type="caution">
    <text evidence="1">The sequence shown here is derived from an EMBL/GenBank/DDBJ whole genome shotgun (WGS) entry which is preliminary data.</text>
</comment>
<dbReference type="AlphaFoldDB" id="A0A9N8JLU8"/>
<protein>
    <submittedName>
        <fullName evidence="1">Uncharacterized protein</fullName>
    </submittedName>
</protein>
<accession>A0A9N8JLU8</accession>